<dbReference type="SUPFAM" id="SSF117070">
    <property type="entry name" value="LEA14-like"/>
    <property type="match status" value="1"/>
</dbReference>
<gene>
    <name evidence="1" type="ORF">VRU49_06550</name>
</gene>
<evidence type="ECO:0008006" key="3">
    <source>
        <dbReference type="Google" id="ProtNLM"/>
    </source>
</evidence>
<comment type="caution">
    <text evidence="1">The sequence shown here is derived from an EMBL/GenBank/DDBJ whole genome shotgun (WGS) entry which is preliminary data.</text>
</comment>
<dbReference type="PROSITE" id="PS51257">
    <property type="entry name" value="PROKAR_LIPOPROTEIN"/>
    <property type="match status" value="1"/>
</dbReference>
<evidence type="ECO:0000313" key="2">
    <source>
        <dbReference type="Proteomes" id="UP001337681"/>
    </source>
</evidence>
<dbReference type="RefSeq" id="WP_330145982.1">
    <property type="nucleotide sequence ID" value="NZ_JAZDQU010000002.1"/>
</dbReference>
<dbReference type="Proteomes" id="UP001337681">
    <property type="component" value="Unassembled WGS sequence"/>
</dbReference>
<evidence type="ECO:0000313" key="1">
    <source>
        <dbReference type="EMBL" id="MEE1885079.1"/>
    </source>
</evidence>
<dbReference type="Gene3D" id="2.60.40.1820">
    <property type="match status" value="1"/>
</dbReference>
<accession>A0ABU7H165</accession>
<sequence length="206" mass="23019">MKKISKLFLGFTLLFTVVLTGCGINNQARQIKALEKCTYRIVDIQNVTVAGVDFDKIFKNDEINLAAIPSLAFGLLTKDVPLRSTVLIEINNPTQNPAAINQFDYIVQLSKEELVNGTVETPLNVQPGSSITIPVKINTNIHRLVTNKELLNQVLEVYRNRKTDTSLGELTVKLKPTFQLGKSTFKYPGYINIKKNIDLNKILSSK</sequence>
<keyword evidence="2" id="KW-1185">Reference proteome</keyword>
<proteinExistence type="predicted"/>
<dbReference type="EMBL" id="JAZDQU010000002">
    <property type="protein sequence ID" value="MEE1885079.1"/>
    <property type="molecule type" value="Genomic_DNA"/>
</dbReference>
<protein>
    <recommendedName>
        <fullName evidence="3">Late embryogenesis abundant protein LEA-2 subgroup domain-containing protein</fullName>
    </recommendedName>
</protein>
<organism evidence="1 2">
    <name type="scientific">Pedobacter flavus</name>
    <dbReference type="NCBI Taxonomy" id="3113906"/>
    <lineage>
        <taxon>Bacteria</taxon>
        <taxon>Pseudomonadati</taxon>
        <taxon>Bacteroidota</taxon>
        <taxon>Sphingobacteriia</taxon>
        <taxon>Sphingobacteriales</taxon>
        <taxon>Sphingobacteriaceae</taxon>
        <taxon>Pedobacter</taxon>
    </lineage>
</organism>
<reference evidence="1 2" key="1">
    <citation type="submission" date="2024-01" db="EMBL/GenBank/DDBJ databases">
        <title>Pedobacter sp. nov., isolated from oil-contaminated soil.</title>
        <authorList>
            <person name="Le N.T.T."/>
        </authorList>
    </citation>
    <scope>NUCLEOTIDE SEQUENCE [LARGE SCALE GENOMIC DNA]</scope>
    <source>
        <strain evidence="1 2">VNH31</strain>
    </source>
</reference>
<name>A0ABU7H165_9SPHI</name>